<dbReference type="AlphaFoldDB" id="A0A914Q9P9"/>
<reference evidence="2" key="1">
    <citation type="submission" date="2022-11" db="UniProtKB">
        <authorList>
            <consortium name="WormBaseParasite"/>
        </authorList>
    </citation>
    <scope>IDENTIFICATION</scope>
</reference>
<dbReference type="Proteomes" id="UP000887578">
    <property type="component" value="Unplaced"/>
</dbReference>
<keyword evidence="1" id="KW-1185">Reference proteome</keyword>
<evidence type="ECO:0000313" key="2">
    <source>
        <dbReference type="WBParaSite" id="PDA_v2.g28312.t1"/>
    </source>
</evidence>
<organism evidence="1 2">
    <name type="scientific">Panagrolaimus davidi</name>
    <dbReference type="NCBI Taxonomy" id="227884"/>
    <lineage>
        <taxon>Eukaryota</taxon>
        <taxon>Metazoa</taxon>
        <taxon>Ecdysozoa</taxon>
        <taxon>Nematoda</taxon>
        <taxon>Chromadorea</taxon>
        <taxon>Rhabditida</taxon>
        <taxon>Tylenchina</taxon>
        <taxon>Panagrolaimomorpha</taxon>
        <taxon>Panagrolaimoidea</taxon>
        <taxon>Panagrolaimidae</taxon>
        <taxon>Panagrolaimus</taxon>
    </lineage>
</organism>
<proteinExistence type="predicted"/>
<name>A0A914Q9P9_9BILA</name>
<dbReference type="WBParaSite" id="PDA_v2.g28312.t1">
    <property type="protein sequence ID" value="PDA_v2.g28312.t1"/>
    <property type="gene ID" value="PDA_v2.g28312"/>
</dbReference>
<accession>A0A914Q9P9</accession>
<evidence type="ECO:0000313" key="1">
    <source>
        <dbReference type="Proteomes" id="UP000887578"/>
    </source>
</evidence>
<protein>
    <submittedName>
        <fullName evidence="2">Uncharacterized protein</fullName>
    </submittedName>
</protein>
<sequence>MDLKELDIGHVAKEVKTQLGTMKKNLHDILQLYLTNNNLKGKAVRIRYENQWTFEEINLQNLLLSYNRL</sequence>